<dbReference type="GeneID" id="120051950"/>
<dbReference type="PANTHER" id="PTHR14739">
    <property type="entry name" value="MICROTUBULE-ASSOCIATED PROTEIN 9"/>
    <property type="match status" value="1"/>
</dbReference>
<proteinExistence type="predicted"/>
<dbReference type="RefSeq" id="XP_038854756.1">
    <property type="nucleotide sequence ID" value="XM_038998828.1"/>
</dbReference>
<feature type="compositionally biased region" description="Low complexity" evidence="1">
    <location>
        <begin position="157"/>
        <end position="184"/>
    </location>
</feature>
<feature type="compositionally biased region" description="Low complexity" evidence="1">
    <location>
        <begin position="400"/>
        <end position="415"/>
    </location>
</feature>
<dbReference type="AlphaFoldDB" id="A0A8U0R257"/>
<reference evidence="3" key="1">
    <citation type="submission" date="2025-08" db="UniProtKB">
        <authorList>
            <consortium name="RefSeq"/>
        </authorList>
    </citation>
    <scope>IDENTIFICATION</scope>
    <source>
        <tissue evidence="3">White muscle</tissue>
    </source>
</reference>
<evidence type="ECO:0000256" key="1">
    <source>
        <dbReference type="SAM" id="MobiDB-lite"/>
    </source>
</evidence>
<accession>A0A8U0R257</accession>
<feature type="compositionally biased region" description="Polar residues" evidence="1">
    <location>
        <begin position="336"/>
        <end position="351"/>
    </location>
</feature>
<feature type="compositionally biased region" description="Basic and acidic residues" evidence="1">
    <location>
        <begin position="589"/>
        <end position="621"/>
    </location>
</feature>
<dbReference type="GO" id="GO:0000235">
    <property type="term" value="C:astral microtubule"/>
    <property type="evidence" value="ECO:0007669"/>
    <property type="project" value="TreeGrafter"/>
</dbReference>
<dbReference type="CTD" id="79884"/>
<evidence type="ECO:0000313" key="3">
    <source>
        <dbReference type="RefSeq" id="XP_038854756.1"/>
    </source>
</evidence>
<dbReference type="GO" id="GO:0000281">
    <property type="term" value="P:mitotic cytokinesis"/>
    <property type="evidence" value="ECO:0007669"/>
    <property type="project" value="InterPro"/>
</dbReference>
<sequence length="672" mass="76498">MADKDFSTTLAYTKSPKVSRRTTFQDELEAAVSARASKKKTDQYSYSDDFDEDDVLKELLNSRKKRIDTFKAGKKKAKINDFNLSDDEEESERPTRVSFMKTRKSTSPLQDLATPDPLKNEQTDGFIGGSSDQKDSDSLPSLHFKNPHQDYTESSASQNNQLKSPLSLLSQPSQTESPLQSTSENNSHWDSPLPLPSNGGLLETPLPLPSENSVKSKESGTGGKGKLATPLPLNRCASLTDSVVENEPPRPKPRQRILRVSSQTEAEPFAVDKETPPSRPPTSSVSISLSSIDQGEMASTPTPSSSSKTSARSHSRQGPVGDHSISSILRKSSSSTVGRQSNSLYKSTDGTWSGDGHTSEDSKAKDGKYSTSFEEYQDDSEDHPDHISRLSHVTENSIDTRPSSSLTKSSRKSQSVCSYTAESKYLGSLKILDRKVQLKEADPGSADSLRAAIYQEWLKKKGEKLQETMQTKKEEQTLKEEKRRKDEQAKIDDAKASYEAWKEKKTEVIKAKVKEKQDVIKKKQREIYEQEEKKESAKKVFEKWKQGHDELLKEKYRKQKEVENKQKQKKEETEEERKRDSISAISNWNERKKDVVHEKVKTERRKEKIKEEEERYEKEEKDRMALEMYEKWLRRKERQQTRQRKERQIQAILQDDPPPPWSPPSKTVPFGK</sequence>
<dbReference type="GO" id="GO:1902412">
    <property type="term" value="P:regulation of mitotic cytokinesis"/>
    <property type="evidence" value="ECO:0007669"/>
    <property type="project" value="TreeGrafter"/>
</dbReference>
<feature type="compositionally biased region" description="Basic and acidic residues" evidence="1">
    <location>
        <begin position="357"/>
        <end position="368"/>
    </location>
</feature>
<feature type="compositionally biased region" description="Basic and acidic residues" evidence="1">
    <location>
        <begin position="555"/>
        <end position="581"/>
    </location>
</feature>
<feature type="region of interest" description="Disordered" evidence="1">
    <location>
        <begin position="555"/>
        <end position="621"/>
    </location>
</feature>
<feature type="region of interest" description="Disordered" evidence="1">
    <location>
        <begin position="468"/>
        <end position="492"/>
    </location>
</feature>
<dbReference type="InterPro" id="IPR026106">
    <property type="entry name" value="MAP9"/>
</dbReference>
<feature type="region of interest" description="Disordered" evidence="1">
    <location>
        <begin position="636"/>
        <end position="672"/>
    </location>
</feature>
<gene>
    <name evidence="3" type="primary">map9</name>
</gene>
<feature type="compositionally biased region" description="Low complexity" evidence="1">
    <location>
        <begin position="324"/>
        <end position="335"/>
    </location>
</feature>
<dbReference type="PANTHER" id="PTHR14739:SF9">
    <property type="entry name" value="MICROTUBULE-ASSOCIATED PROTEIN 9"/>
    <property type="match status" value="1"/>
</dbReference>
<dbReference type="Proteomes" id="UP000808372">
    <property type="component" value="Chromosome 8"/>
</dbReference>
<feature type="compositionally biased region" description="Basic residues" evidence="1">
    <location>
        <begin position="636"/>
        <end position="645"/>
    </location>
</feature>
<name>A0A8U0R257_SALNM</name>
<keyword evidence="2" id="KW-1185">Reference proteome</keyword>
<organism evidence="2 3">
    <name type="scientific">Salvelinus namaycush</name>
    <name type="common">Lake trout</name>
    <name type="synonym">Salmo namaycush</name>
    <dbReference type="NCBI Taxonomy" id="8040"/>
    <lineage>
        <taxon>Eukaryota</taxon>
        <taxon>Metazoa</taxon>
        <taxon>Chordata</taxon>
        <taxon>Craniata</taxon>
        <taxon>Vertebrata</taxon>
        <taxon>Euteleostomi</taxon>
        <taxon>Actinopterygii</taxon>
        <taxon>Neopterygii</taxon>
        <taxon>Teleostei</taxon>
        <taxon>Protacanthopterygii</taxon>
        <taxon>Salmoniformes</taxon>
        <taxon>Salmonidae</taxon>
        <taxon>Salmoninae</taxon>
        <taxon>Salvelinus</taxon>
    </lineage>
</organism>
<feature type="compositionally biased region" description="Low complexity" evidence="1">
    <location>
        <begin position="298"/>
        <end position="312"/>
    </location>
</feature>
<dbReference type="GO" id="GO:0090307">
    <property type="term" value="P:mitotic spindle assembly"/>
    <property type="evidence" value="ECO:0007669"/>
    <property type="project" value="TreeGrafter"/>
</dbReference>
<protein>
    <submittedName>
        <fullName evidence="3">Microtubule-associated protein 9</fullName>
    </submittedName>
</protein>
<feature type="compositionally biased region" description="Low complexity" evidence="1">
    <location>
        <begin position="281"/>
        <end position="291"/>
    </location>
</feature>
<evidence type="ECO:0000313" key="2">
    <source>
        <dbReference type="Proteomes" id="UP000808372"/>
    </source>
</evidence>
<dbReference type="KEGG" id="snh:120051950"/>
<dbReference type="GO" id="GO:0008017">
    <property type="term" value="F:microtubule binding"/>
    <property type="evidence" value="ECO:0007669"/>
    <property type="project" value="TreeGrafter"/>
</dbReference>
<feature type="region of interest" description="Disordered" evidence="1">
    <location>
        <begin position="84"/>
        <end position="415"/>
    </location>
</feature>